<accession>A0A443PZ47</accession>
<sequence>MELAHPPSITVCQITSQTSDPSNPRSTFLTPWPKLKPTRRRCPVQTSHAALCCTHPPLMGHDVWGAQRKTRSRNIGPLVPCVADSSRAGAGAGEGEGGDKPATEAVLKLYTAIKDRNVQVLAFLSSLMTAMGKRIEFVIQPTPLGGMNVGIQWKLGLFFFLIPLLPHGHGLSTLPSSLSLSLSLPPSLLTPLCGLAEFDHTSVPFGKGFSFYTVHVYQGKAYVRNADTFIEPIVHGMEPFLSRLAAFLGPLLGITVLHRKWAAFLEPIVERVSPIIKHKRTSIEPKIV</sequence>
<reference evidence="2 3" key="1">
    <citation type="journal article" date="2019" name="Nat. Plants">
        <title>Stout camphor tree genome fills gaps in understanding of flowering plant genome evolution.</title>
        <authorList>
            <person name="Chaw S.M."/>
            <person name="Liu Y.C."/>
            <person name="Wu Y.W."/>
            <person name="Wang H.Y."/>
            <person name="Lin C.I."/>
            <person name="Wu C.S."/>
            <person name="Ke H.M."/>
            <person name="Chang L.Y."/>
            <person name="Hsu C.Y."/>
            <person name="Yang H.T."/>
            <person name="Sudianto E."/>
            <person name="Hsu M.H."/>
            <person name="Wu K.P."/>
            <person name="Wang L.N."/>
            <person name="Leebens-Mack J.H."/>
            <person name="Tsai I.J."/>
        </authorList>
    </citation>
    <scope>NUCLEOTIDE SEQUENCE [LARGE SCALE GENOMIC DNA]</scope>
    <source>
        <strain evidence="3">cv. Chaw 1501</strain>
        <tissue evidence="2">Young leaves</tissue>
    </source>
</reference>
<organism evidence="2 3">
    <name type="scientific">Cinnamomum micranthum f. kanehirae</name>
    <dbReference type="NCBI Taxonomy" id="337451"/>
    <lineage>
        <taxon>Eukaryota</taxon>
        <taxon>Viridiplantae</taxon>
        <taxon>Streptophyta</taxon>
        <taxon>Embryophyta</taxon>
        <taxon>Tracheophyta</taxon>
        <taxon>Spermatophyta</taxon>
        <taxon>Magnoliopsida</taxon>
        <taxon>Magnoliidae</taxon>
        <taxon>Laurales</taxon>
        <taxon>Lauraceae</taxon>
        <taxon>Cinnamomum</taxon>
    </lineage>
</organism>
<evidence type="ECO:0000313" key="2">
    <source>
        <dbReference type="EMBL" id="RWR96020.1"/>
    </source>
</evidence>
<feature type="region of interest" description="Disordered" evidence="1">
    <location>
        <begin position="1"/>
        <end position="28"/>
    </location>
</feature>
<gene>
    <name evidence="2" type="ORF">CKAN_02538400</name>
</gene>
<protein>
    <submittedName>
        <fullName evidence="2">Uncharacterized protein</fullName>
    </submittedName>
</protein>
<comment type="caution">
    <text evidence="2">The sequence shown here is derived from an EMBL/GenBank/DDBJ whole genome shotgun (WGS) entry which is preliminary data.</text>
</comment>
<dbReference type="AlphaFoldDB" id="A0A443PZ47"/>
<dbReference type="PANTHER" id="PTHR33698:SF6">
    <property type="entry name" value="TRANSMEMBRANE PROTEIN"/>
    <property type="match status" value="1"/>
</dbReference>
<dbReference type="Proteomes" id="UP000283530">
    <property type="component" value="Unassembled WGS sequence"/>
</dbReference>
<evidence type="ECO:0000313" key="3">
    <source>
        <dbReference type="Proteomes" id="UP000283530"/>
    </source>
</evidence>
<dbReference type="PANTHER" id="PTHR33698">
    <property type="entry name" value="NUCLEAR TRANSPORT FACTOR 2 (NTF2)-LIKE PROTEIN"/>
    <property type="match status" value="1"/>
</dbReference>
<dbReference type="EMBL" id="QPKB01000011">
    <property type="protein sequence ID" value="RWR96020.1"/>
    <property type="molecule type" value="Genomic_DNA"/>
</dbReference>
<proteinExistence type="predicted"/>
<keyword evidence="3" id="KW-1185">Reference proteome</keyword>
<feature type="compositionally biased region" description="Polar residues" evidence="1">
    <location>
        <begin position="10"/>
        <end position="28"/>
    </location>
</feature>
<name>A0A443PZ47_9MAGN</name>
<dbReference type="OrthoDB" id="753811at2759"/>
<evidence type="ECO:0000256" key="1">
    <source>
        <dbReference type="SAM" id="MobiDB-lite"/>
    </source>
</evidence>